<protein>
    <submittedName>
        <fullName evidence="1">Uncharacterized protein</fullName>
    </submittedName>
</protein>
<proteinExistence type="predicted"/>
<evidence type="ECO:0000313" key="1">
    <source>
        <dbReference type="EMBL" id="DAF86038.1"/>
    </source>
</evidence>
<dbReference type="EMBL" id="BK015935">
    <property type="protein sequence ID" value="DAF86038.1"/>
    <property type="molecule type" value="Genomic_DNA"/>
</dbReference>
<sequence length="72" mass="7843">MKHSLKVSVSKQPQTGGVVACRSVTVREKILGFLFGDKRRITILIPGDRVDELSICEREKGGASDEQSGTRA</sequence>
<accession>A0A8S5TV08</accession>
<reference evidence="1" key="1">
    <citation type="journal article" date="2021" name="Proc. Natl. Acad. Sci. U.S.A.">
        <title>A Catalog of Tens of Thousands of Viruses from Human Metagenomes Reveals Hidden Associations with Chronic Diseases.</title>
        <authorList>
            <person name="Tisza M.J."/>
            <person name="Buck C.B."/>
        </authorList>
    </citation>
    <scope>NUCLEOTIDE SEQUENCE</scope>
    <source>
        <strain evidence="1">Ctr0c13</strain>
    </source>
</reference>
<organism evidence="1">
    <name type="scientific">Siphoviridae sp. ctr0c13</name>
    <dbReference type="NCBI Taxonomy" id="2825683"/>
    <lineage>
        <taxon>Viruses</taxon>
        <taxon>Duplodnaviria</taxon>
        <taxon>Heunggongvirae</taxon>
        <taxon>Uroviricota</taxon>
        <taxon>Caudoviricetes</taxon>
    </lineage>
</organism>
<name>A0A8S5TV08_9CAUD</name>